<evidence type="ECO:0000313" key="2">
    <source>
        <dbReference type="Proteomes" id="UP001207468"/>
    </source>
</evidence>
<keyword evidence="2" id="KW-1185">Reference proteome</keyword>
<sequence length="427" mass="47108">MFPRMRVPRTRSPSLPPPPYEDPSTSSVPQNPPLLYSTPPASDPTPHQRHGSNPPEVLSRHSLDLHDSSVVPPVEATLNSSSSELRIQLELEATGSGSPSMHIQSSPEEEQAAAKAEARNTVQSCIRSLLVLRYSSDEDRVAVFSKCSEACQNVGLDLSAVLQERLIEGQIPVYWVILNRPTSSEVDDGVPDPLITTITSVRVACMLSSNNALLQQLFGLYPSLPSFDKDALLLPPSERDVVDVKETGDGTGVFIAYIKIRRFRLRMSVSRGVKVEFVTRDRFWTASFTMDIGPTETKWLFSLELSNNSTLAYVDADLLISSRHSHPSNHNSDDSDSLFTVSIGRDGCMLQPGPEHAIEVRLDDCDMGHHWVNESVALTDADGTLHAELKVRLTRPIPQSTQIVIISPVSLPVIILVLVFVYGYIFF</sequence>
<evidence type="ECO:0000313" key="1">
    <source>
        <dbReference type="EMBL" id="KAI9510087.1"/>
    </source>
</evidence>
<comment type="caution">
    <text evidence="1">The sequence shown here is derived from an EMBL/GenBank/DDBJ whole genome shotgun (WGS) entry which is preliminary data.</text>
</comment>
<accession>A0ACC0UG60</accession>
<gene>
    <name evidence="1" type="ORF">F5148DRAFT_1182346</name>
</gene>
<protein>
    <submittedName>
        <fullName evidence="1">Uncharacterized protein</fullName>
    </submittedName>
</protein>
<reference evidence="1" key="1">
    <citation type="submission" date="2021-03" db="EMBL/GenBank/DDBJ databases">
        <title>Evolutionary priming and transition to the ectomycorrhizal habit in an iconic lineage of mushroom-forming fungi: is preadaptation a requirement?</title>
        <authorList>
            <consortium name="DOE Joint Genome Institute"/>
            <person name="Looney B.P."/>
            <person name="Miyauchi S."/>
            <person name="Morin E."/>
            <person name="Drula E."/>
            <person name="Courty P.E."/>
            <person name="Chicoki N."/>
            <person name="Fauchery L."/>
            <person name="Kohler A."/>
            <person name="Kuo A."/>
            <person name="LaButti K."/>
            <person name="Pangilinan J."/>
            <person name="Lipzen A."/>
            <person name="Riley R."/>
            <person name="Andreopoulos W."/>
            <person name="He G."/>
            <person name="Johnson J."/>
            <person name="Barry K.W."/>
            <person name="Grigoriev I.V."/>
            <person name="Nagy L."/>
            <person name="Hibbett D."/>
            <person name="Henrissat B."/>
            <person name="Matheny P.B."/>
            <person name="Labbe J."/>
            <person name="Martin A.F."/>
        </authorList>
    </citation>
    <scope>NUCLEOTIDE SEQUENCE</scope>
    <source>
        <strain evidence="1">BPL698</strain>
    </source>
</reference>
<dbReference type="EMBL" id="JAGFNK010000049">
    <property type="protein sequence ID" value="KAI9510087.1"/>
    <property type="molecule type" value="Genomic_DNA"/>
</dbReference>
<name>A0ACC0UG60_9AGAM</name>
<proteinExistence type="predicted"/>
<organism evidence="1 2">
    <name type="scientific">Russula earlei</name>
    <dbReference type="NCBI Taxonomy" id="71964"/>
    <lineage>
        <taxon>Eukaryota</taxon>
        <taxon>Fungi</taxon>
        <taxon>Dikarya</taxon>
        <taxon>Basidiomycota</taxon>
        <taxon>Agaricomycotina</taxon>
        <taxon>Agaricomycetes</taxon>
        <taxon>Russulales</taxon>
        <taxon>Russulaceae</taxon>
        <taxon>Russula</taxon>
    </lineage>
</organism>
<dbReference type="Proteomes" id="UP001207468">
    <property type="component" value="Unassembled WGS sequence"/>
</dbReference>